<dbReference type="RefSeq" id="WP_180571081.1">
    <property type="nucleotide sequence ID" value="NZ_JACCKB010000060.1"/>
</dbReference>
<feature type="compositionally biased region" description="Basic and acidic residues" evidence="1">
    <location>
        <begin position="161"/>
        <end position="171"/>
    </location>
</feature>
<evidence type="ECO:0000313" key="3">
    <source>
        <dbReference type="EMBL" id="NYZ69081.1"/>
    </source>
</evidence>
<sequence>MKRALYYLKHVGLALKSLAMAIYETGFTLLPIIVYVLILLSIGKEWDSIKHLPEWSFITIALWGIMLRDSLTNFRQKKSDNILLTTGLIMSITGLVLTTALLTISTLSQNKINLPLLKVYYNYQFIMFVCALIQCWFLKTVGFYQALPKPEKILPKPSTTKKTEKKPERKTRAGRQQSPVVEEDELEDY</sequence>
<keyword evidence="2" id="KW-0472">Membrane</keyword>
<organism evidence="3 4">
    <name type="scientific">Spartinivicinus marinus</name>
    <dbReference type="NCBI Taxonomy" id="2994442"/>
    <lineage>
        <taxon>Bacteria</taxon>
        <taxon>Pseudomonadati</taxon>
        <taxon>Pseudomonadota</taxon>
        <taxon>Gammaproteobacteria</taxon>
        <taxon>Oceanospirillales</taxon>
        <taxon>Zooshikellaceae</taxon>
        <taxon>Spartinivicinus</taxon>
    </lineage>
</organism>
<dbReference type="AlphaFoldDB" id="A0A853IGG9"/>
<accession>A0A853IGG9</accession>
<reference evidence="3 4" key="1">
    <citation type="submission" date="2020-07" db="EMBL/GenBank/DDBJ databases">
        <title>Endozoicomonas sp. nov., isolated from sediment.</title>
        <authorList>
            <person name="Gu T."/>
        </authorList>
    </citation>
    <scope>NUCLEOTIDE SEQUENCE [LARGE SCALE GENOMIC DNA]</scope>
    <source>
        <strain evidence="3 4">SM1973</strain>
    </source>
</reference>
<keyword evidence="2" id="KW-1133">Transmembrane helix</keyword>
<evidence type="ECO:0000256" key="1">
    <source>
        <dbReference type="SAM" id="MobiDB-lite"/>
    </source>
</evidence>
<gene>
    <name evidence="3" type="ORF">H0A36_23970</name>
</gene>
<keyword evidence="4" id="KW-1185">Reference proteome</keyword>
<feature type="region of interest" description="Disordered" evidence="1">
    <location>
        <begin position="151"/>
        <end position="189"/>
    </location>
</feature>
<protein>
    <submittedName>
        <fullName evidence="3">Uncharacterized protein</fullName>
    </submittedName>
</protein>
<feature type="transmembrane region" description="Helical" evidence="2">
    <location>
        <begin position="21"/>
        <end position="43"/>
    </location>
</feature>
<evidence type="ECO:0000256" key="2">
    <source>
        <dbReference type="SAM" id="Phobius"/>
    </source>
</evidence>
<keyword evidence="2" id="KW-0812">Transmembrane</keyword>
<dbReference type="EMBL" id="JACCKB010000060">
    <property type="protein sequence ID" value="NYZ69081.1"/>
    <property type="molecule type" value="Genomic_DNA"/>
</dbReference>
<dbReference type="Proteomes" id="UP000569732">
    <property type="component" value="Unassembled WGS sequence"/>
</dbReference>
<comment type="caution">
    <text evidence="3">The sequence shown here is derived from an EMBL/GenBank/DDBJ whole genome shotgun (WGS) entry which is preliminary data.</text>
</comment>
<evidence type="ECO:0000313" key="4">
    <source>
        <dbReference type="Proteomes" id="UP000569732"/>
    </source>
</evidence>
<feature type="transmembrane region" description="Helical" evidence="2">
    <location>
        <begin position="125"/>
        <end position="147"/>
    </location>
</feature>
<proteinExistence type="predicted"/>
<name>A0A853IGG9_9GAMM</name>
<feature type="transmembrane region" description="Helical" evidence="2">
    <location>
        <begin position="83"/>
        <end position="105"/>
    </location>
</feature>